<gene>
    <name evidence="2" type="ORF">ACFQ27_16635</name>
</gene>
<dbReference type="EMBL" id="JBHTLQ010000047">
    <property type="protein sequence ID" value="MFD1192216.1"/>
    <property type="molecule type" value="Genomic_DNA"/>
</dbReference>
<name>A0ABW3T5T5_9CAUL</name>
<reference evidence="3" key="1">
    <citation type="journal article" date="2019" name="Int. J. Syst. Evol. Microbiol.">
        <title>The Global Catalogue of Microorganisms (GCM) 10K type strain sequencing project: providing services to taxonomists for standard genome sequencing and annotation.</title>
        <authorList>
            <consortium name="The Broad Institute Genomics Platform"/>
            <consortium name="The Broad Institute Genome Sequencing Center for Infectious Disease"/>
            <person name="Wu L."/>
            <person name="Ma J."/>
        </authorList>
    </citation>
    <scope>NUCLEOTIDE SEQUENCE [LARGE SCALE GENOMIC DNA]</scope>
    <source>
        <strain evidence="3">CCUG 55074</strain>
    </source>
</reference>
<feature type="signal peptide" evidence="1">
    <location>
        <begin position="1"/>
        <end position="23"/>
    </location>
</feature>
<keyword evidence="1" id="KW-0732">Signal</keyword>
<evidence type="ECO:0000313" key="3">
    <source>
        <dbReference type="Proteomes" id="UP001597216"/>
    </source>
</evidence>
<keyword evidence="3" id="KW-1185">Reference proteome</keyword>
<sequence length="138" mass="15075">MKKTLLSLVAVAALAGAAAPAAAQGYGYGYGYGNGGPGYGYDHGGPAYGGGGQGIVRGDNLEARIARGVRSGQLSYREAASLRAELRQAERLAWRYRSDGRVTRWEQADLDRRFDSISARLRYERHDREYGYGYGPRH</sequence>
<protein>
    <submittedName>
        <fullName evidence="2">Uncharacterized protein</fullName>
    </submittedName>
</protein>
<accession>A0ABW3T5T5</accession>
<proteinExistence type="predicted"/>
<feature type="chain" id="PRO_5045929387" evidence="1">
    <location>
        <begin position="24"/>
        <end position="138"/>
    </location>
</feature>
<comment type="caution">
    <text evidence="2">The sequence shown here is derived from an EMBL/GenBank/DDBJ whole genome shotgun (WGS) entry which is preliminary data.</text>
</comment>
<evidence type="ECO:0000313" key="2">
    <source>
        <dbReference type="EMBL" id="MFD1192216.1"/>
    </source>
</evidence>
<organism evidence="2 3">
    <name type="scientific">Phenylobacterium conjunctum</name>
    <dbReference type="NCBI Taxonomy" id="1298959"/>
    <lineage>
        <taxon>Bacteria</taxon>
        <taxon>Pseudomonadati</taxon>
        <taxon>Pseudomonadota</taxon>
        <taxon>Alphaproteobacteria</taxon>
        <taxon>Caulobacterales</taxon>
        <taxon>Caulobacteraceae</taxon>
        <taxon>Phenylobacterium</taxon>
    </lineage>
</organism>
<dbReference type="RefSeq" id="WP_377354395.1">
    <property type="nucleotide sequence ID" value="NZ_JBHTLQ010000047.1"/>
</dbReference>
<dbReference type="Proteomes" id="UP001597216">
    <property type="component" value="Unassembled WGS sequence"/>
</dbReference>
<evidence type="ECO:0000256" key="1">
    <source>
        <dbReference type="SAM" id="SignalP"/>
    </source>
</evidence>